<name>A0A080ZGX8_PHYNI</name>
<dbReference type="EMBL" id="ANJA01003129">
    <property type="protein sequence ID" value="ETO65889.1"/>
    <property type="molecule type" value="Genomic_DNA"/>
</dbReference>
<evidence type="ECO:0000313" key="3">
    <source>
        <dbReference type="Proteomes" id="UP000028582"/>
    </source>
</evidence>
<dbReference type="Proteomes" id="UP000028582">
    <property type="component" value="Unassembled WGS sequence"/>
</dbReference>
<organism evidence="2 3">
    <name type="scientific">Phytophthora nicotianae P1976</name>
    <dbReference type="NCBI Taxonomy" id="1317066"/>
    <lineage>
        <taxon>Eukaryota</taxon>
        <taxon>Sar</taxon>
        <taxon>Stramenopiles</taxon>
        <taxon>Oomycota</taxon>
        <taxon>Peronosporomycetes</taxon>
        <taxon>Peronosporales</taxon>
        <taxon>Peronosporaceae</taxon>
        <taxon>Phytophthora</taxon>
    </lineage>
</organism>
<evidence type="ECO:0008006" key="4">
    <source>
        <dbReference type="Google" id="ProtNLM"/>
    </source>
</evidence>
<proteinExistence type="predicted"/>
<accession>A0A080ZGX8</accession>
<gene>
    <name evidence="2" type="ORF">F444_16823</name>
</gene>
<dbReference type="OrthoDB" id="10637560at2759"/>
<dbReference type="AlphaFoldDB" id="A0A080ZGX8"/>
<feature type="compositionally biased region" description="Basic and acidic residues" evidence="1">
    <location>
        <begin position="149"/>
        <end position="158"/>
    </location>
</feature>
<comment type="caution">
    <text evidence="2">The sequence shown here is derived from an EMBL/GenBank/DDBJ whole genome shotgun (WGS) entry which is preliminary data.</text>
</comment>
<evidence type="ECO:0000256" key="1">
    <source>
        <dbReference type="SAM" id="MobiDB-lite"/>
    </source>
</evidence>
<protein>
    <recommendedName>
        <fullName evidence="4">PiggyBac transposable element-derived protein domain-containing protein</fullName>
    </recommendedName>
</protein>
<reference evidence="2 3" key="1">
    <citation type="submission" date="2013-11" db="EMBL/GenBank/DDBJ databases">
        <title>The Genome Sequence of Phytophthora parasitica P1976.</title>
        <authorList>
            <consortium name="The Broad Institute Genomics Platform"/>
            <person name="Russ C."/>
            <person name="Tyler B."/>
            <person name="Panabieres F."/>
            <person name="Shan W."/>
            <person name="Tripathy S."/>
            <person name="Grunwald N."/>
            <person name="Machado M."/>
            <person name="Johnson C.S."/>
            <person name="Walker B."/>
            <person name="Young S."/>
            <person name="Zeng Q."/>
            <person name="Gargeya S."/>
            <person name="Fitzgerald M."/>
            <person name="Haas B."/>
            <person name="Abouelleil A."/>
            <person name="Allen A.W."/>
            <person name="Alvarado L."/>
            <person name="Arachchi H.M."/>
            <person name="Berlin A.M."/>
            <person name="Chapman S.B."/>
            <person name="Gainer-Dewar J."/>
            <person name="Goldberg J."/>
            <person name="Griggs A."/>
            <person name="Gujja S."/>
            <person name="Hansen M."/>
            <person name="Howarth C."/>
            <person name="Imamovic A."/>
            <person name="Ireland A."/>
            <person name="Larimer J."/>
            <person name="McCowan C."/>
            <person name="Murphy C."/>
            <person name="Pearson M."/>
            <person name="Poon T.W."/>
            <person name="Priest M."/>
            <person name="Roberts A."/>
            <person name="Saif S."/>
            <person name="Shea T."/>
            <person name="Sisk P."/>
            <person name="Sykes S."/>
            <person name="Wortman J."/>
            <person name="Nusbaum C."/>
            <person name="Birren B."/>
        </authorList>
    </citation>
    <scope>NUCLEOTIDE SEQUENCE [LARGE SCALE GENOMIC DNA]</scope>
    <source>
        <strain evidence="2 3">P1976</strain>
    </source>
</reference>
<evidence type="ECO:0000313" key="2">
    <source>
        <dbReference type="EMBL" id="ETO65889.1"/>
    </source>
</evidence>
<sequence>MATLYIGHTTKRPLTHVQYIRKLHLEPIHLKDADMYEDNTFGADHHHHHLLSRPQDATAPDERATADYCMVIHMLRSDGKRGETMTYFCDACFNVLAVYLCMKLKHTMDEELHSCWDLWHNKFKNSTDIPDYRQGKIRLRQSPAKRHRSPSEEEKASE</sequence>
<feature type="compositionally biased region" description="Basic residues" evidence="1">
    <location>
        <begin position="139"/>
        <end position="148"/>
    </location>
</feature>
<feature type="region of interest" description="Disordered" evidence="1">
    <location>
        <begin position="139"/>
        <end position="158"/>
    </location>
</feature>